<dbReference type="AlphaFoldDB" id="A0A9N9GVY8"/>
<evidence type="ECO:0000313" key="2">
    <source>
        <dbReference type="Proteomes" id="UP000789405"/>
    </source>
</evidence>
<name>A0A9N9GVY8_9GLOM</name>
<sequence>MGKTKFTALERINSNDYKEDFYESNNKMFCIACKTVANHARKSIINNHLNSASHKNKKSVIEASS</sequence>
<proteinExistence type="predicted"/>
<dbReference type="EMBL" id="CAJVPY010005231">
    <property type="protein sequence ID" value="CAG8638371.1"/>
    <property type="molecule type" value="Genomic_DNA"/>
</dbReference>
<keyword evidence="2" id="KW-1185">Reference proteome</keyword>
<dbReference type="OrthoDB" id="2405594at2759"/>
<accession>A0A9N9GVY8</accession>
<feature type="non-terminal residue" evidence="1">
    <location>
        <position position="65"/>
    </location>
</feature>
<dbReference type="Proteomes" id="UP000789405">
    <property type="component" value="Unassembled WGS sequence"/>
</dbReference>
<comment type="caution">
    <text evidence="1">The sequence shown here is derived from an EMBL/GenBank/DDBJ whole genome shotgun (WGS) entry which is preliminary data.</text>
</comment>
<evidence type="ECO:0000313" key="1">
    <source>
        <dbReference type="EMBL" id="CAG8638371.1"/>
    </source>
</evidence>
<protein>
    <submittedName>
        <fullName evidence="1">8921_t:CDS:1</fullName>
    </submittedName>
</protein>
<organism evidence="1 2">
    <name type="scientific">Dentiscutata erythropus</name>
    <dbReference type="NCBI Taxonomy" id="1348616"/>
    <lineage>
        <taxon>Eukaryota</taxon>
        <taxon>Fungi</taxon>
        <taxon>Fungi incertae sedis</taxon>
        <taxon>Mucoromycota</taxon>
        <taxon>Glomeromycotina</taxon>
        <taxon>Glomeromycetes</taxon>
        <taxon>Diversisporales</taxon>
        <taxon>Gigasporaceae</taxon>
        <taxon>Dentiscutata</taxon>
    </lineage>
</organism>
<reference evidence="1" key="1">
    <citation type="submission" date="2021-06" db="EMBL/GenBank/DDBJ databases">
        <authorList>
            <person name="Kallberg Y."/>
            <person name="Tangrot J."/>
            <person name="Rosling A."/>
        </authorList>
    </citation>
    <scope>NUCLEOTIDE SEQUENCE</scope>
    <source>
        <strain evidence="1">MA453B</strain>
    </source>
</reference>
<gene>
    <name evidence="1" type="ORF">DERYTH_LOCUS9516</name>
</gene>